<gene>
    <name evidence="1" type="ORF">S01H1_66483</name>
</gene>
<protein>
    <submittedName>
        <fullName evidence="1">Uncharacterized protein</fullName>
    </submittedName>
</protein>
<evidence type="ECO:0000313" key="1">
    <source>
        <dbReference type="EMBL" id="GAG30999.1"/>
    </source>
</evidence>
<accession>X0WJ78</accession>
<organism evidence="1">
    <name type="scientific">marine sediment metagenome</name>
    <dbReference type="NCBI Taxonomy" id="412755"/>
    <lineage>
        <taxon>unclassified sequences</taxon>
        <taxon>metagenomes</taxon>
        <taxon>ecological metagenomes</taxon>
    </lineage>
</organism>
<name>X0WJ78_9ZZZZ</name>
<comment type="caution">
    <text evidence="1">The sequence shown here is derived from an EMBL/GenBank/DDBJ whole genome shotgun (WGS) entry which is preliminary data.</text>
</comment>
<dbReference type="EMBL" id="BARS01043964">
    <property type="protein sequence ID" value="GAG30999.1"/>
    <property type="molecule type" value="Genomic_DNA"/>
</dbReference>
<reference evidence="1" key="1">
    <citation type="journal article" date="2014" name="Front. Microbiol.">
        <title>High frequency of phylogenetically diverse reductive dehalogenase-homologous genes in deep subseafloor sedimentary metagenomes.</title>
        <authorList>
            <person name="Kawai M."/>
            <person name="Futagami T."/>
            <person name="Toyoda A."/>
            <person name="Takaki Y."/>
            <person name="Nishi S."/>
            <person name="Hori S."/>
            <person name="Arai W."/>
            <person name="Tsubouchi T."/>
            <person name="Morono Y."/>
            <person name="Uchiyama I."/>
            <person name="Ito T."/>
            <person name="Fujiyama A."/>
            <person name="Inagaki F."/>
            <person name="Takami H."/>
        </authorList>
    </citation>
    <scope>NUCLEOTIDE SEQUENCE</scope>
    <source>
        <strain evidence="1">Expedition CK06-06</strain>
    </source>
</reference>
<dbReference type="AlphaFoldDB" id="X0WJ78"/>
<sequence>YFDAEFDNGDSSDADTISWKVGNKQKSTLTDDCTFTFTAPSGACNLILRLIQDATANWDVTWPVAVKWLGDEPTWTDGEATKSIIVSFYFDGTNYWGQGTPWEV</sequence>
<proteinExistence type="predicted"/>
<feature type="non-terminal residue" evidence="1">
    <location>
        <position position="1"/>
    </location>
</feature>